<dbReference type="PANTHER" id="PTHR24252">
    <property type="entry name" value="ACROSIN-RELATED"/>
    <property type="match status" value="1"/>
</dbReference>
<dbReference type="SMART" id="SM00020">
    <property type="entry name" value="Tryp_SPc"/>
    <property type="match status" value="1"/>
</dbReference>
<dbReference type="Gene3D" id="2.40.10.10">
    <property type="entry name" value="Trypsin-like serine proteases"/>
    <property type="match status" value="1"/>
</dbReference>
<dbReference type="InterPro" id="IPR033116">
    <property type="entry name" value="TRYPSIN_SER"/>
</dbReference>
<dbReference type="PROSITE" id="PS00134">
    <property type="entry name" value="TRYPSIN_HIS"/>
    <property type="match status" value="1"/>
</dbReference>
<dbReference type="InterPro" id="IPR018114">
    <property type="entry name" value="TRYPSIN_HIS"/>
</dbReference>
<evidence type="ECO:0000256" key="5">
    <source>
        <dbReference type="RuleBase" id="RU363034"/>
    </source>
</evidence>
<dbReference type="Pfam" id="PF00089">
    <property type="entry name" value="Trypsin"/>
    <property type="match status" value="1"/>
</dbReference>
<name>A0A8I6RWN5_CIMLE</name>
<dbReference type="OrthoDB" id="10012881at2759"/>
<evidence type="ECO:0000313" key="8">
    <source>
        <dbReference type="EnsemblMetazoa" id="XP_014253033.1"/>
    </source>
</evidence>
<dbReference type="OMA" id="NNTIDGC"/>
<protein>
    <recommendedName>
        <fullName evidence="7">Peptidase S1 domain-containing protein</fullName>
    </recommendedName>
</protein>
<reference evidence="8" key="1">
    <citation type="submission" date="2022-01" db="UniProtKB">
        <authorList>
            <consortium name="EnsemblMetazoa"/>
        </authorList>
    </citation>
    <scope>IDENTIFICATION</scope>
</reference>
<dbReference type="RefSeq" id="XP_014253033.1">
    <property type="nucleotide sequence ID" value="XM_014397547.1"/>
</dbReference>
<evidence type="ECO:0000256" key="3">
    <source>
        <dbReference type="ARBA" id="ARBA00022825"/>
    </source>
</evidence>
<dbReference type="PRINTS" id="PR00722">
    <property type="entry name" value="CHYMOTRYPSIN"/>
</dbReference>
<keyword evidence="1 5" id="KW-0645">Protease</keyword>
<dbReference type="CDD" id="cd00190">
    <property type="entry name" value="Tryp_SPc"/>
    <property type="match status" value="1"/>
</dbReference>
<feature type="region of interest" description="Disordered" evidence="6">
    <location>
        <begin position="1"/>
        <end position="54"/>
    </location>
</feature>
<dbReference type="InterPro" id="IPR009003">
    <property type="entry name" value="Peptidase_S1_PA"/>
</dbReference>
<feature type="domain" description="Peptidase S1" evidence="7">
    <location>
        <begin position="121"/>
        <end position="363"/>
    </location>
</feature>
<dbReference type="GO" id="GO:0004252">
    <property type="term" value="F:serine-type endopeptidase activity"/>
    <property type="evidence" value="ECO:0007669"/>
    <property type="project" value="InterPro"/>
</dbReference>
<dbReference type="GeneID" id="106668622"/>
<dbReference type="PROSITE" id="PS50240">
    <property type="entry name" value="TRYPSIN_DOM"/>
    <property type="match status" value="1"/>
</dbReference>
<dbReference type="InterPro" id="IPR001314">
    <property type="entry name" value="Peptidase_S1A"/>
</dbReference>
<evidence type="ECO:0000256" key="4">
    <source>
        <dbReference type="ARBA" id="ARBA00023157"/>
    </source>
</evidence>
<evidence type="ECO:0000256" key="2">
    <source>
        <dbReference type="ARBA" id="ARBA00022801"/>
    </source>
</evidence>
<dbReference type="InterPro" id="IPR043504">
    <property type="entry name" value="Peptidase_S1_PA_chymotrypsin"/>
</dbReference>
<evidence type="ECO:0000313" key="9">
    <source>
        <dbReference type="Proteomes" id="UP000494040"/>
    </source>
</evidence>
<keyword evidence="2 5" id="KW-0378">Hydrolase</keyword>
<keyword evidence="3 5" id="KW-0720">Serine protease</keyword>
<dbReference type="KEGG" id="clec:106668622"/>
<dbReference type="EnsemblMetazoa" id="XM_014397547.1">
    <property type="protein sequence ID" value="XP_014253033.1"/>
    <property type="gene ID" value="LOC106668622"/>
</dbReference>
<organism evidence="8 9">
    <name type="scientific">Cimex lectularius</name>
    <name type="common">Bed bug</name>
    <name type="synonym">Acanthia lectularia</name>
    <dbReference type="NCBI Taxonomy" id="79782"/>
    <lineage>
        <taxon>Eukaryota</taxon>
        <taxon>Metazoa</taxon>
        <taxon>Ecdysozoa</taxon>
        <taxon>Arthropoda</taxon>
        <taxon>Hexapoda</taxon>
        <taxon>Insecta</taxon>
        <taxon>Pterygota</taxon>
        <taxon>Neoptera</taxon>
        <taxon>Paraneoptera</taxon>
        <taxon>Hemiptera</taxon>
        <taxon>Heteroptera</taxon>
        <taxon>Panheteroptera</taxon>
        <taxon>Cimicomorpha</taxon>
        <taxon>Cimicidae</taxon>
        <taxon>Cimex</taxon>
    </lineage>
</organism>
<evidence type="ECO:0000259" key="7">
    <source>
        <dbReference type="PROSITE" id="PS50240"/>
    </source>
</evidence>
<dbReference type="SUPFAM" id="SSF50494">
    <property type="entry name" value="Trypsin-like serine proteases"/>
    <property type="match status" value="1"/>
</dbReference>
<dbReference type="AlphaFoldDB" id="A0A8I6RWN5"/>
<evidence type="ECO:0000256" key="1">
    <source>
        <dbReference type="ARBA" id="ARBA00022670"/>
    </source>
</evidence>
<dbReference type="PANTHER" id="PTHR24252:SF7">
    <property type="entry name" value="HYALIN"/>
    <property type="match status" value="1"/>
</dbReference>
<dbReference type="FunFam" id="2.40.10.10:FF:000006">
    <property type="entry name" value="Serine proteinase stubble"/>
    <property type="match status" value="1"/>
</dbReference>
<dbReference type="InterPro" id="IPR001254">
    <property type="entry name" value="Trypsin_dom"/>
</dbReference>
<feature type="compositionally biased region" description="Polar residues" evidence="6">
    <location>
        <begin position="24"/>
        <end position="33"/>
    </location>
</feature>
<keyword evidence="4" id="KW-1015">Disulfide bond</keyword>
<feature type="compositionally biased region" description="Polar residues" evidence="6">
    <location>
        <begin position="1"/>
        <end position="16"/>
    </location>
</feature>
<dbReference type="Proteomes" id="UP000494040">
    <property type="component" value="Unassembled WGS sequence"/>
</dbReference>
<accession>A0A8I6RWN5</accession>
<dbReference type="PROSITE" id="PS00135">
    <property type="entry name" value="TRYPSIN_SER"/>
    <property type="match status" value="1"/>
</dbReference>
<proteinExistence type="predicted"/>
<keyword evidence="9" id="KW-1185">Reference proteome</keyword>
<sequence>MASCFPDSTENYTNLLGGQEDTKASTTNFTTAGYDQERTTTTDTNDEELNTTSELPFREDSEKGGYIAFEENRQSILEWIASLLSNLGIGGFEPTPVPPDPIDQSKCKPCPCGLTNKKIRIVGGRETEVNEYPWMALLTYENEFYCGGTLLNSKYVLTAAHCTKGFNASKIKVRLLEHDRKTDTESMTIERKVVSAIKHPGFSLTTLDNDIALLQLDQEVEIDDELMPACLPPPKKSFAGETGIVTGWGVTSASKIRWRGKSVKASTSPVLRELEVPIMSNEQCRNSEYSKSQITDNMLCAGYEKGGKDSCQGDSGGPLHVVDNDNHMVVGVVSWGEGCAKPKHPGVYCRVNRYLPWILKFTADACQCTSQSRKQK</sequence>
<dbReference type="GO" id="GO:0006508">
    <property type="term" value="P:proteolysis"/>
    <property type="evidence" value="ECO:0007669"/>
    <property type="project" value="UniProtKB-KW"/>
</dbReference>
<evidence type="ECO:0000256" key="6">
    <source>
        <dbReference type="SAM" id="MobiDB-lite"/>
    </source>
</evidence>